<sequence>MLLFLNVLLLLVVYLPFIHREVAFVLAREQESANYLAHDDEVKSRHEELKSRSTIGFQGKCIEVAIFQSIDQWNAILIGQ</sequence>
<dbReference type="InParanoid" id="A0A1Y2GSS2"/>
<evidence type="ECO:0000256" key="1">
    <source>
        <dbReference type="SAM" id="SignalP"/>
    </source>
</evidence>
<gene>
    <name evidence="2" type="ORF">BCR41DRAFT_350155</name>
</gene>
<evidence type="ECO:0000313" key="2">
    <source>
        <dbReference type="EMBL" id="ORZ21871.1"/>
    </source>
</evidence>
<dbReference type="GeneID" id="33565458"/>
<keyword evidence="1" id="KW-0732">Signal</keyword>
<dbReference type="EMBL" id="MCFF01000011">
    <property type="protein sequence ID" value="ORZ21871.1"/>
    <property type="molecule type" value="Genomic_DNA"/>
</dbReference>
<accession>A0A1Y2GSS2</accession>
<evidence type="ECO:0000313" key="3">
    <source>
        <dbReference type="Proteomes" id="UP000193648"/>
    </source>
</evidence>
<feature type="chain" id="PRO_5012395385" evidence="1">
    <location>
        <begin position="24"/>
        <end position="80"/>
    </location>
</feature>
<comment type="caution">
    <text evidence="2">The sequence shown here is derived from an EMBL/GenBank/DDBJ whole genome shotgun (WGS) entry which is preliminary data.</text>
</comment>
<proteinExistence type="predicted"/>
<reference evidence="2 3" key="1">
    <citation type="submission" date="2016-07" db="EMBL/GenBank/DDBJ databases">
        <title>Pervasive Adenine N6-methylation of Active Genes in Fungi.</title>
        <authorList>
            <consortium name="DOE Joint Genome Institute"/>
            <person name="Mondo S.J."/>
            <person name="Dannebaum R.O."/>
            <person name="Kuo R.C."/>
            <person name="Labutti K."/>
            <person name="Haridas S."/>
            <person name="Kuo A."/>
            <person name="Salamov A."/>
            <person name="Ahrendt S.R."/>
            <person name="Lipzen A."/>
            <person name="Sullivan W."/>
            <person name="Andreopoulos W.B."/>
            <person name="Clum A."/>
            <person name="Lindquist E."/>
            <person name="Daum C."/>
            <person name="Ramamoorthy G.K."/>
            <person name="Gryganskyi A."/>
            <person name="Culley D."/>
            <person name="Magnuson J.K."/>
            <person name="James T.Y."/>
            <person name="O'Malley M.A."/>
            <person name="Stajich J.E."/>
            <person name="Spatafora J.W."/>
            <person name="Visel A."/>
            <person name="Grigoriev I.V."/>
        </authorList>
    </citation>
    <scope>NUCLEOTIDE SEQUENCE [LARGE SCALE GENOMIC DNA]</scope>
    <source>
        <strain evidence="2 3">NRRL 3116</strain>
    </source>
</reference>
<dbReference type="Proteomes" id="UP000193648">
    <property type="component" value="Unassembled WGS sequence"/>
</dbReference>
<name>A0A1Y2GSS2_9FUNG</name>
<keyword evidence="3" id="KW-1185">Reference proteome</keyword>
<protein>
    <submittedName>
        <fullName evidence="2">Uncharacterized protein</fullName>
    </submittedName>
</protein>
<dbReference type="AlphaFoldDB" id="A0A1Y2GSS2"/>
<dbReference type="RefSeq" id="XP_021883122.1">
    <property type="nucleotide sequence ID" value="XM_022023614.1"/>
</dbReference>
<feature type="signal peptide" evidence="1">
    <location>
        <begin position="1"/>
        <end position="23"/>
    </location>
</feature>
<organism evidence="2 3">
    <name type="scientific">Lobosporangium transversale</name>
    <dbReference type="NCBI Taxonomy" id="64571"/>
    <lineage>
        <taxon>Eukaryota</taxon>
        <taxon>Fungi</taxon>
        <taxon>Fungi incertae sedis</taxon>
        <taxon>Mucoromycota</taxon>
        <taxon>Mortierellomycotina</taxon>
        <taxon>Mortierellomycetes</taxon>
        <taxon>Mortierellales</taxon>
        <taxon>Mortierellaceae</taxon>
        <taxon>Lobosporangium</taxon>
    </lineage>
</organism>